<feature type="binding site" evidence="3">
    <location>
        <position position="61"/>
    </location>
    <ligand>
        <name>Zn(2+)</name>
        <dbReference type="ChEBI" id="CHEBI:29105"/>
    </ligand>
</feature>
<organism evidence="5 6">
    <name type="scientific">Diploptera punctata</name>
    <name type="common">Pacific beetle cockroach</name>
    <dbReference type="NCBI Taxonomy" id="6984"/>
    <lineage>
        <taxon>Eukaryota</taxon>
        <taxon>Metazoa</taxon>
        <taxon>Ecdysozoa</taxon>
        <taxon>Arthropoda</taxon>
        <taxon>Hexapoda</taxon>
        <taxon>Insecta</taxon>
        <taxon>Pterygota</taxon>
        <taxon>Neoptera</taxon>
        <taxon>Polyneoptera</taxon>
        <taxon>Dictyoptera</taxon>
        <taxon>Blattodea</taxon>
        <taxon>Blaberoidea</taxon>
        <taxon>Blaberidae</taxon>
        <taxon>Diplopterinae</taxon>
        <taxon>Diploptera</taxon>
    </lineage>
</organism>
<accession>A0AAD7Z5M2</accession>
<dbReference type="InterPro" id="IPR029035">
    <property type="entry name" value="DHS-like_NAD/FAD-binding_dom"/>
</dbReference>
<dbReference type="SUPFAM" id="SSF52467">
    <property type="entry name" value="DHS-like NAD/FAD-binding domain"/>
    <property type="match status" value="1"/>
</dbReference>
<comment type="caution">
    <text evidence="5">The sequence shown here is derived from an EMBL/GenBank/DDBJ whole genome shotgun (WGS) entry which is preliminary data.</text>
</comment>
<proteinExistence type="predicted"/>
<dbReference type="InterPro" id="IPR026590">
    <property type="entry name" value="Ssirtuin_cat_dom"/>
</dbReference>
<keyword evidence="6" id="KW-1185">Reference proteome</keyword>
<dbReference type="InterPro" id="IPR050134">
    <property type="entry name" value="NAD-dep_sirtuin_deacylases"/>
</dbReference>
<evidence type="ECO:0000313" key="6">
    <source>
        <dbReference type="Proteomes" id="UP001233999"/>
    </source>
</evidence>
<dbReference type="Pfam" id="PF02146">
    <property type="entry name" value="SIR2"/>
    <property type="match status" value="1"/>
</dbReference>
<evidence type="ECO:0000259" key="4">
    <source>
        <dbReference type="PROSITE" id="PS50305"/>
    </source>
</evidence>
<reference evidence="5" key="1">
    <citation type="journal article" date="2023" name="IScience">
        <title>Live-bearing cockroach genome reveals convergent evolutionary mechanisms linked to viviparity in insects and beyond.</title>
        <authorList>
            <person name="Fouks B."/>
            <person name="Harrison M.C."/>
            <person name="Mikhailova A.A."/>
            <person name="Marchal E."/>
            <person name="English S."/>
            <person name="Carruthers M."/>
            <person name="Jennings E.C."/>
            <person name="Chiamaka E.L."/>
            <person name="Frigard R.A."/>
            <person name="Pippel M."/>
            <person name="Attardo G.M."/>
            <person name="Benoit J.B."/>
            <person name="Bornberg-Bauer E."/>
            <person name="Tobe S.S."/>
        </authorList>
    </citation>
    <scope>NUCLEOTIDE SEQUENCE</scope>
    <source>
        <strain evidence="5">Stay&amp;Tobe</strain>
    </source>
</reference>
<dbReference type="PANTHER" id="PTHR11085">
    <property type="entry name" value="NAD-DEPENDENT PROTEIN DEACYLASE SIRTUIN-5, MITOCHONDRIAL-RELATED"/>
    <property type="match status" value="1"/>
</dbReference>
<dbReference type="GO" id="GO:0070403">
    <property type="term" value="F:NAD+ binding"/>
    <property type="evidence" value="ECO:0007669"/>
    <property type="project" value="InterPro"/>
</dbReference>
<feature type="domain" description="Deacetylase sirtuin-type" evidence="4">
    <location>
        <begin position="1"/>
        <end position="165"/>
    </location>
</feature>
<keyword evidence="3" id="KW-0479">Metal-binding</keyword>
<feature type="binding site" evidence="3">
    <location>
        <position position="32"/>
    </location>
    <ligand>
        <name>Zn(2+)</name>
        <dbReference type="ChEBI" id="CHEBI:29105"/>
    </ligand>
</feature>
<dbReference type="GO" id="GO:0046872">
    <property type="term" value="F:metal ion binding"/>
    <property type="evidence" value="ECO:0007669"/>
    <property type="project" value="UniProtKB-KW"/>
</dbReference>
<keyword evidence="3" id="KW-0862">Zinc</keyword>
<dbReference type="PROSITE" id="PS50305">
    <property type="entry name" value="SIRTUIN"/>
    <property type="match status" value="1"/>
</dbReference>
<evidence type="ECO:0000313" key="5">
    <source>
        <dbReference type="EMBL" id="KAJ9574344.1"/>
    </source>
</evidence>
<dbReference type="InterPro" id="IPR003000">
    <property type="entry name" value="Sirtuin"/>
</dbReference>
<dbReference type="Proteomes" id="UP001233999">
    <property type="component" value="Unassembled WGS sequence"/>
</dbReference>
<feature type="binding site" evidence="3">
    <location>
        <position position="56"/>
    </location>
    <ligand>
        <name>Zn(2+)</name>
        <dbReference type="ChEBI" id="CHEBI:29105"/>
    </ligand>
</feature>
<dbReference type="GO" id="GO:0005634">
    <property type="term" value="C:nucleus"/>
    <property type="evidence" value="ECO:0007669"/>
    <property type="project" value="TreeGrafter"/>
</dbReference>
<evidence type="ECO:0000256" key="1">
    <source>
        <dbReference type="ARBA" id="ARBA00022679"/>
    </source>
</evidence>
<evidence type="ECO:0000256" key="3">
    <source>
        <dbReference type="PROSITE-ProRule" id="PRU00236"/>
    </source>
</evidence>
<protein>
    <recommendedName>
        <fullName evidence="4">Deacetylase sirtuin-type domain-containing protein</fullName>
    </recommendedName>
</protein>
<keyword evidence="2" id="KW-0520">NAD</keyword>
<dbReference type="AlphaFoldDB" id="A0AAD7Z5M2"/>
<evidence type="ECO:0000256" key="2">
    <source>
        <dbReference type="ARBA" id="ARBA00023027"/>
    </source>
</evidence>
<keyword evidence="1" id="KW-0808">Transferase</keyword>
<name>A0AAD7Z5M2_DIPPU</name>
<dbReference type="Gene3D" id="3.40.50.1220">
    <property type="entry name" value="TPP-binding domain"/>
    <property type="match status" value="1"/>
</dbReference>
<reference evidence="5" key="2">
    <citation type="submission" date="2023-05" db="EMBL/GenBank/DDBJ databases">
        <authorList>
            <person name="Fouks B."/>
        </authorList>
    </citation>
    <scope>NUCLEOTIDE SEQUENCE</scope>
    <source>
        <strain evidence="5">Stay&amp;Tobe</strain>
        <tissue evidence="5">Testes</tissue>
    </source>
</reference>
<dbReference type="GO" id="GO:0017136">
    <property type="term" value="F:histone deacetylase activity, NAD-dependent"/>
    <property type="evidence" value="ECO:0007669"/>
    <property type="project" value="TreeGrafter"/>
</dbReference>
<feature type="binding site" evidence="3">
    <location>
        <position position="35"/>
    </location>
    <ligand>
        <name>Zn(2+)</name>
        <dbReference type="ChEBI" id="CHEBI:29105"/>
    </ligand>
</feature>
<dbReference type="EMBL" id="JASPKZ010010446">
    <property type="protein sequence ID" value="KAJ9574344.1"/>
    <property type="molecule type" value="Genomic_DNA"/>
</dbReference>
<sequence length="240" mass="27383">MYTQNIDGLERLTGIPEERLIEAHGGFSTASCIKCFKKHDPDKTREMILNGDIVYCERSLCKGLVKPDIVFFGEALPDRFWLHDIDTAIADFLIVMGTSLEVYPFASVADAVWHDIPRLLLNRNVVGSFGLREQDAVITGDIIESIKSLALALDWMDDLEKLVKDYETKITNKTINSINFSGTTVPKTTVCEEHRVYELRNPPNETIQYYINELETFTPHLIKYAFITWHVLKHSSCQLV</sequence>
<gene>
    <name evidence="5" type="ORF">L9F63_026012</name>
</gene>
<feature type="non-terminal residue" evidence="5">
    <location>
        <position position="240"/>
    </location>
</feature>
<feature type="active site" description="Proton acceptor" evidence="3">
    <location>
        <position position="24"/>
    </location>
</feature>
<dbReference type="PANTHER" id="PTHR11085:SF7">
    <property type="entry name" value="NAD-DEPENDENT PROTEIN DEACETYLASE"/>
    <property type="match status" value="1"/>
</dbReference>